<sequence length="354" mass="38340">MSAQILTGIENPGVYLNYLPPAIADQYEVSRNVYIATLGALLWDILSSLPQDIRLIRISRPTPIIFAYILSRAAALGYVFQSVIAKTGPVDHCGALELAICLCWIVTSATSSFLFLKRVQAVFPHQKTVFYVFSFLWVANVGVSTVAPIGSHAGPLADTKHCINTGEAHYVAAAVIMQLVFDSLVFLAVSYKIASSRLSQEERTSWRTLVSGKSLPRLSKAVLQGGQQYYLITVGANIAITVLLMTPSVPPVYQATFTIPDIALTSSMACRVFRNLKLNGYDLTESHETGLLSTLRFGGTPILSTRSQPTAPDVSSGTAASGARTRLGSPDLEKGEEHGSESLEELRFRVPDSI</sequence>
<reference evidence="1" key="1">
    <citation type="journal article" date="2021" name="New Phytol.">
        <title>Evolutionary innovations through gain and loss of genes in the ectomycorrhizal Boletales.</title>
        <authorList>
            <person name="Wu G."/>
            <person name="Miyauchi S."/>
            <person name="Morin E."/>
            <person name="Kuo A."/>
            <person name="Drula E."/>
            <person name="Varga T."/>
            <person name="Kohler A."/>
            <person name="Feng B."/>
            <person name="Cao Y."/>
            <person name="Lipzen A."/>
            <person name="Daum C."/>
            <person name="Hundley H."/>
            <person name="Pangilinan J."/>
            <person name="Johnson J."/>
            <person name="Barry K."/>
            <person name="LaButti K."/>
            <person name="Ng V."/>
            <person name="Ahrendt S."/>
            <person name="Min B."/>
            <person name="Choi I.G."/>
            <person name="Park H."/>
            <person name="Plett J.M."/>
            <person name="Magnuson J."/>
            <person name="Spatafora J.W."/>
            <person name="Nagy L.G."/>
            <person name="Henrissat B."/>
            <person name="Grigoriev I.V."/>
            <person name="Yang Z.L."/>
            <person name="Xu J."/>
            <person name="Martin F.M."/>
        </authorList>
    </citation>
    <scope>NUCLEOTIDE SEQUENCE</scope>
    <source>
        <strain evidence="1">KUC20120723A-06</strain>
    </source>
</reference>
<dbReference type="Proteomes" id="UP000790709">
    <property type="component" value="Unassembled WGS sequence"/>
</dbReference>
<gene>
    <name evidence="1" type="ORF">BV22DRAFT_1027828</name>
</gene>
<evidence type="ECO:0000313" key="2">
    <source>
        <dbReference type="Proteomes" id="UP000790709"/>
    </source>
</evidence>
<comment type="caution">
    <text evidence="1">The sequence shown here is derived from an EMBL/GenBank/DDBJ whole genome shotgun (WGS) entry which is preliminary data.</text>
</comment>
<proteinExistence type="predicted"/>
<organism evidence="1 2">
    <name type="scientific">Leucogyrophana mollusca</name>
    <dbReference type="NCBI Taxonomy" id="85980"/>
    <lineage>
        <taxon>Eukaryota</taxon>
        <taxon>Fungi</taxon>
        <taxon>Dikarya</taxon>
        <taxon>Basidiomycota</taxon>
        <taxon>Agaricomycotina</taxon>
        <taxon>Agaricomycetes</taxon>
        <taxon>Agaricomycetidae</taxon>
        <taxon>Boletales</taxon>
        <taxon>Boletales incertae sedis</taxon>
        <taxon>Leucogyrophana</taxon>
    </lineage>
</organism>
<protein>
    <submittedName>
        <fullName evidence="1">Uncharacterized protein</fullName>
    </submittedName>
</protein>
<accession>A0ACB8C0P1</accession>
<keyword evidence="2" id="KW-1185">Reference proteome</keyword>
<evidence type="ECO:0000313" key="1">
    <source>
        <dbReference type="EMBL" id="KAH7931070.1"/>
    </source>
</evidence>
<name>A0ACB8C0P1_9AGAM</name>
<dbReference type="EMBL" id="MU266328">
    <property type="protein sequence ID" value="KAH7931070.1"/>
    <property type="molecule type" value="Genomic_DNA"/>
</dbReference>